<evidence type="ECO:0000259" key="1">
    <source>
        <dbReference type="Pfam" id="PF06202"/>
    </source>
</evidence>
<dbReference type="InterPro" id="IPR012341">
    <property type="entry name" value="6hp_glycosidase-like_sf"/>
</dbReference>
<dbReference type="Pfam" id="PF12439">
    <property type="entry name" value="GDE_N"/>
    <property type="match status" value="1"/>
</dbReference>
<name>A0A1G8GQ84_9CLOT</name>
<reference evidence="3 4" key="1">
    <citation type="submission" date="2016-10" db="EMBL/GenBank/DDBJ databases">
        <authorList>
            <person name="de Groot N.N."/>
        </authorList>
    </citation>
    <scope>NUCLEOTIDE SEQUENCE [LARGE SCALE GENOMIC DNA]</scope>
    <source>
        <strain evidence="3 4">CGMCC 1.5058</strain>
    </source>
</reference>
<evidence type="ECO:0000259" key="2">
    <source>
        <dbReference type="Pfam" id="PF12439"/>
    </source>
</evidence>
<dbReference type="Pfam" id="PF06202">
    <property type="entry name" value="GDE_C"/>
    <property type="match status" value="1"/>
</dbReference>
<evidence type="ECO:0000313" key="4">
    <source>
        <dbReference type="Proteomes" id="UP000183255"/>
    </source>
</evidence>
<dbReference type="GO" id="GO:0004135">
    <property type="term" value="F:amylo-alpha-1,6-glucosidase activity"/>
    <property type="evidence" value="ECO:0007669"/>
    <property type="project" value="InterPro"/>
</dbReference>
<dbReference type="InterPro" id="IPR010401">
    <property type="entry name" value="AGL/Gdb1"/>
</dbReference>
<dbReference type="GO" id="GO:0004134">
    <property type="term" value="F:4-alpha-glucanotransferase activity"/>
    <property type="evidence" value="ECO:0007669"/>
    <property type="project" value="InterPro"/>
</dbReference>
<dbReference type="PANTHER" id="PTHR10569:SF2">
    <property type="entry name" value="GLYCOGEN DEBRANCHING ENZYME"/>
    <property type="match status" value="1"/>
</dbReference>
<protein>
    <submittedName>
        <fullName evidence="3">Glycogen debranching enzyme, putative</fullName>
    </submittedName>
</protein>
<dbReference type="EMBL" id="FNDZ01000001">
    <property type="protein sequence ID" value="SDH96517.1"/>
    <property type="molecule type" value="Genomic_DNA"/>
</dbReference>
<dbReference type="AlphaFoldDB" id="A0A1G8GQ84"/>
<sequence length="646" mass="74355">MNYFYGKSQFNSLRRAQERYYLLTNQRGGYSSLSISGSASRNEQVLLMAAVKAPNHWVQFISNMEEIITVQEKECSLLSQEFVGYTKNAEGFRHQDSFEMADFPTYRYRVFGVELEKRIVMKHEENLLLLSYNIVNRSENPVRIRLKPWLRFTKKGDMPLQGQTFELRRDCMSSNGYTLQYKTDGRIQVDEASWQKDLYFEDDAKDERDSVGSAFSMHSYVYDLMPGEVRDAYVMYGLKDINESPSEIMENETARKKELLKRADVNSGLAKKLVLAADAFVVDRDSTGGKTILAGYPFFGDWGRDTMIAVMGCCIATGRKEDTENIFRSFMKYMRKGIMPNMFPEGDAAPMYNTADASLLFIYAVQMYFDQFGDLDFVREAYPEMKEIVEWYKKGTDFHIRMEDDGLISAGKDLEQVTWMDIRIQDVLPTPRHGKPVEINAYWYNALKILASFSRMLHLDEDAAYEELSEKVKESFLNQFWNEKEQCLKDVISGTSADDQVRLNQIWAVSLPYSILPIEKEKLVVEKVYAELFTPYGLRSLSPKDPEFKSSYGGSLWNRDMAYHQGTVWAFPLGAYYLSYLKVHAYSEESKIKVRRDLELLEGTLQEGCLGQIAEIFDGLEPDVSKGCFAQAWSVGELLRAVKAAE</sequence>
<feature type="domain" description="Glycogen debranching enzyme bacterial and archaeal type N-terminal" evidence="2">
    <location>
        <begin position="20"/>
        <end position="228"/>
    </location>
</feature>
<dbReference type="GO" id="GO:0005980">
    <property type="term" value="P:glycogen catabolic process"/>
    <property type="evidence" value="ECO:0007669"/>
    <property type="project" value="InterPro"/>
</dbReference>
<evidence type="ECO:0000313" key="3">
    <source>
        <dbReference type="EMBL" id="SDH96517.1"/>
    </source>
</evidence>
<accession>A0A1G8GQ84</accession>
<dbReference type="Gene3D" id="1.50.10.10">
    <property type="match status" value="1"/>
</dbReference>
<dbReference type="RefSeq" id="WP_031573249.1">
    <property type="nucleotide sequence ID" value="NZ_FNDZ01000001.1"/>
</dbReference>
<dbReference type="InterPro" id="IPR032790">
    <property type="entry name" value="GDE_C"/>
</dbReference>
<dbReference type="Proteomes" id="UP000183255">
    <property type="component" value="Unassembled WGS sequence"/>
</dbReference>
<organism evidence="3 4">
    <name type="scientific">Proteiniclasticum ruminis</name>
    <dbReference type="NCBI Taxonomy" id="398199"/>
    <lineage>
        <taxon>Bacteria</taxon>
        <taxon>Bacillati</taxon>
        <taxon>Bacillota</taxon>
        <taxon>Clostridia</taxon>
        <taxon>Eubacteriales</taxon>
        <taxon>Clostridiaceae</taxon>
        <taxon>Proteiniclasticum</taxon>
    </lineage>
</organism>
<dbReference type="SUPFAM" id="SSF48208">
    <property type="entry name" value="Six-hairpin glycosidases"/>
    <property type="match status" value="1"/>
</dbReference>
<proteinExistence type="predicted"/>
<feature type="domain" description="Glycogen debranching enzyme C-terminal" evidence="1">
    <location>
        <begin position="276"/>
        <end position="640"/>
    </location>
</feature>
<dbReference type="InterPro" id="IPR024742">
    <property type="entry name" value="Glycogen_debranch_N"/>
</dbReference>
<gene>
    <name evidence="3" type="ORF">SAMN05421804_101332</name>
</gene>
<dbReference type="PANTHER" id="PTHR10569">
    <property type="entry name" value="GLYCOGEN DEBRANCHING ENZYME"/>
    <property type="match status" value="1"/>
</dbReference>
<dbReference type="InterPro" id="IPR008928">
    <property type="entry name" value="6-hairpin_glycosidase_sf"/>
</dbReference>